<dbReference type="AlphaFoldDB" id="A0A9E8RWI3"/>
<sequence>MSAILDLPLSSVIELILYGYEQEKEKAAWELWKSVFPFMQMGWIEFIEFSTFKNQLFKTNYQYSNKTKAEIEEEMMKVVAAYEGR</sequence>
<name>A0A9E8RWI3_9BACI</name>
<evidence type="ECO:0000313" key="2">
    <source>
        <dbReference type="Proteomes" id="UP001164718"/>
    </source>
</evidence>
<organism evidence="1 2">
    <name type="scientific">Fervidibacillus albus</name>
    <dbReference type="NCBI Taxonomy" id="2980026"/>
    <lineage>
        <taxon>Bacteria</taxon>
        <taxon>Bacillati</taxon>
        <taxon>Bacillota</taxon>
        <taxon>Bacilli</taxon>
        <taxon>Bacillales</taxon>
        <taxon>Bacillaceae</taxon>
        <taxon>Fervidibacillus</taxon>
    </lineage>
</organism>
<gene>
    <name evidence="1" type="ORF">OE104_03090</name>
</gene>
<protein>
    <submittedName>
        <fullName evidence="1">Uncharacterized protein</fullName>
    </submittedName>
</protein>
<dbReference type="KEGG" id="faf:OE104_03090"/>
<evidence type="ECO:0000313" key="1">
    <source>
        <dbReference type="EMBL" id="WAA10334.1"/>
    </source>
</evidence>
<dbReference type="RefSeq" id="WP_275418117.1">
    <property type="nucleotide sequence ID" value="NZ_CP106878.1"/>
</dbReference>
<dbReference type="EMBL" id="CP106878">
    <property type="protein sequence ID" value="WAA10334.1"/>
    <property type="molecule type" value="Genomic_DNA"/>
</dbReference>
<reference evidence="1" key="1">
    <citation type="submission" date="2022-09" db="EMBL/GenBank/DDBJ databases">
        <title>Complete Genomes of Fervidibacillus albus and Fervidibacillus halotolerans isolated from tidal flat sediments.</title>
        <authorList>
            <person name="Kwon K.K."/>
            <person name="Yang S.-H."/>
            <person name="Park M.J."/>
            <person name="Oh H.-M."/>
        </authorList>
    </citation>
    <scope>NUCLEOTIDE SEQUENCE</scope>
    <source>
        <strain evidence="1">MEBiC13591</strain>
    </source>
</reference>
<keyword evidence="2" id="KW-1185">Reference proteome</keyword>
<accession>A0A9E8RWI3</accession>
<dbReference type="Proteomes" id="UP001164718">
    <property type="component" value="Chromosome"/>
</dbReference>
<proteinExistence type="predicted"/>